<comment type="similarity">
    <text evidence="1">Belongs to the complex I 30 kDa subunit family.</text>
</comment>
<dbReference type="InterPro" id="IPR001268">
    <property type="entry name" value="NADH_UbQ_OxRdtase_30kDa_su"/>
</dbReference>
<evidence type="ECO:0000256" key="3">
    <source>
        <dbReference type="SAM" id="MobiDB-lite"/>
    </source>
</evidence>
<accession>A0A6J6KP10</accession>
<protein>
    <submittedName>
        <fullName evidence="5">Unannotated protein</fullName>
    </submittedName>
</protein>
<dbReference type="Gene3D" id="3.30.460.80">
    <property type="entry name" value="NADH:ubiquinone oxidoreductase, 30kDa subunit"/>
    <property type="match status" value="1"/>
</dbReference>
<dbReference type="PANTHER" id="PTHR10884:SF14">
    <property type="entry name" value="NADH DEHYDROGENASE [UBIQUINONE] IRON-SULFUR PROTEIN 3, MITOCHONDRIAL"/>
    <property type="match status" value="1"/>
</dbReference>
<reference evidence="5" key="1">
    <citation type="submission" date="2020-05" db="EMBL/GenBank/DDBJ databases">
        <authorList>
            <person name="Chiriac C."/>
            <person name="Salcher M."/>
            <person name="Ghai R."/>
            <person name="Kavagutti S V."/>
        </authorList>
    </citation>
    <scope>NUCLEOTIDE SEQUENCE</scope>
</reference>
<dbReference type="PROSITE" id="PS00542">
    <property type="entry name" value="COMPLEX1_30K"/>
    <property type="match status" value="1"/>
</dbReference>
<dbReference type="PANTHER" id="PTHR10884">
    <property type="entry name" value="NADH DEHYDROGENASE UBIQUINONE IRON-SULFUR PROTEIN 3"/>
    <property type="match status" value="1"/>
</dbReference>
<proteinExistence type="inferred from homology"/>
<dbReference type="SUPFAM" id="SSF143243">
    <property type="entry name" value="Nqo5-like"/>
    <property type="match status" value="1"/>
</dbReference>
<name>A0A6J6KP10_9ZZZZ</name>
<evidence type="ECO:0000256" key="2">
    <source>
        <dbReference type="ARBA" id="ARBA00022448"/>
    </source>
</evidence>
<dbReference type="GO" id="GO:0008137">
    <property type="term" value="F:NADH dehydrogenase (ubiquinone) activity"/>
    <property type="evidence" value="ECO:0007669"/>
    <property type="project" value="InterPro"/>
</dbReference>
<dbReference type="InterPro" id="IPR037232">
    <property type="entry name" value="NADH_quin_OxRdtase_su_C/D-like"/>
</dbReference>
<evidence type="ECO:0000256" key="1">
    <source>
        <dbReference type="ARBA" id="ARBA00007569"/>
    </source>
</evidence>
<feature type="region of interest" description="Disordered" evidence="3">
    <location>
        <begin position="183"/>
        <end position="207"/>
    </location>
</feature>
<dbReference type="EMBL" id="CAEZWM010000032">
    <property type="protein sequence ID" value="CAB4651026.1"/>
    <property type="molecule type" value="Genomic_DNA"/>
</dbReference>
<dbReference type="GO" id="GO:0016651">
    <property type="term" value="F:oxidoreductase activity, acting on NAD(P)H"/>
    <property type="evidence" value="ECO:0007669"/>
    <property type="project" value="InterPro"/>
</dbReference>
<dbReference type="AlphaFoldDB" id="A0A6J6KP10"/>
<sequence>MSDLEVLTTRVTEALGDSVIEHAEACGNLVLRVRLESWRSVAETARKELGCNYLSFISGIDWMPAPTVGLIEGDTSTPAQPKEMTFGAAGSAGRFQVFAHVQSTSQHIGFTIKADLDEAAPHCESWVSVYPGADWHERECWEMYGVVFDGHPSLRHLYLPWEFEGHPLRKDFPLLAREVKPWPGLTDVEPMPGSESDEDSKDEAGEA</sequence>
<keyword evidence="2" id="KW-0813">Transport</keyword>
<dbReference type="Pfam" id="PF00329">
    <property type="entry name" value="Complex1_30kDa"/>
    <property type="match status" value="1"/>
</dbReference>
<feature type="domain" description="NADH:ubiquinone oxidoreductase 30kDa subunit" evidence="4">
    <location>
        <begin position="32"/>
        <end position="176"/>
    </location>
</feature>
<evidence type="ECO:0000313" key="5">
    <source>
        <dbReference type="EMBL" id="CAB4651026.1"/>
    </source>
</evidence>
<dbReference type="InterPro" id="IPR020396">
    <property type="entry name" value="NADH_UbQ_OxRdtase_CS"/>
</dbReference>
<evidence type="ECO:0000259" key="4">
    <source>
        <dbReference type="Pfam" id="PF00329"/>
    </source>
</evidence>
<gene>
    <name evidence="5" type="ORF">UFOPK2242_00410</name>
</gene>
<organism evidence="5">
    <name type="scientific">freshwater metagenome</name>
    <dbReference type="NCBI Taxonomy" id="449393"/>
    <lineage>
        <taxon>unclassified sequences</taxon>
        <taxon>metagenomes</taxon>
        <taxon>ecological metagenomes</taxon>
    </lineage>
</organism>